<accession>A0A317JSH5</accession>
<evidence type="ECO:0000256" key="3">
    <source>
        <dbReference type="ARBA" id="ARBA00022741"/>
    </source>
</evidence>
<dbReference type="SUPFAM" id="SSF53067">
    <property type="entry name" value="Actin-like ATPase domain"/>
    <property type="match status" value="2"/>
</dbReference>
<evidence type="ECO:0000313" key="5">
    <source>
        <dbReference type="EMBL" id="PWU23230.1"/>
    </source>
</evidence>
<dbReference type="Gene3D" id="3.30.420.40">
    <property type="match status" value="2"/>
</dbReference>
<dbReference type="InterPro" id="IPR056546">
    <property type="entry name" value="MreB_MamK-like"/>
</dbReference>
<proteinExistence type="predicted"/>
<comment type="caution">
    <text evidence="5">The sequence shown here is derived from an EMBL/GenBank/DDBJ whole genome shotgun (WGS) entry which is preliminary data.</text>
</comment>
<dbReference type="PANTHER" id="PTHR42749">
    <property type="entry name" value="CELL SHAPE-DETERMINING PROTEIN MREB"/>
    <property type="match status" value="1"/>
</dbReference>
<dbReference type="AlphaFoldDB" id="A0A317JSH5"/>
<evidence type="ECO:0000256" key="4">
    <source>
        <dbReference type="ARBA" id="ARBA00022840"/>
    </source>
</evidence>
<sequence>MKFFAPTPYFFDLGSETGIMYSKEQGVISQRPTSILFHRELHRFIDSTADRLWQAEEHTPMVSISAIEKGVVADEDALVFFLEQCRQDLHLPLVCEVIRPLCVCTVPASIDPLHVMVTKRAFAKTGFGSVLLLSTPVCIYAGMRAQKTCALIVDIGAGKTEVTTIQNGEILHTKLLPIGSFWLAQHLHYIMEEQHALTISWNESMSILLQLDFLKKTQVYTLSGKDAGTGRPTTIRIARDDIDTLLNRFFSLLLAQINDVCSQTEEQVDRIFCTGGLMEISGFSTKIGELTGFPVEVAARGKLAPILGAIQLYHHKVK</sequence>
<dbReference type="GO" id="GO:0005524">
    <property type="term" value="F:ATP binding"/>
    <property type="evidence" value="ECO:0007669"/>
    <property type="project" value="UniProtKB-KW"/>
</dbReference>
<reference evidence="5 6" key="1">
    <citation type="submission" date="2018-02" db="EMBL/GenBank/DDBJ databases">
        <title>Genomic Reconstructions from Amazon Rainforest and Pasture Soil Reveal Novel Insights into the Physiology of Candidate Phyla in Tropical Sites.</title>
        <authorList>
            <person name="Kroeger M.E."/>
            <person name="Delmont T."/>
            <person name="Eren A.M."/>
            <person name="Guo J."/>
            <person name="Meyer K.M."/>
            <person name="Khan K."/>
            <person name="Rodrigues J.L.M."/>
            <person name="Bohannan B.J.M."/>
            <person name="Tringe S."/>
            <person name="Borges C.D."/>
            <person name="Tiedje J."/>
            <person name="Tsai S.M."/>
            <person name="Nusslein K."/>
        </authorList>
    </citation>
    <scope>NUCLEOTIDE SEQUENCE [LARGE SCALE GENOMIC DNA]</scope>
    <source>
        <strain evidence="5">Amazon FNV 2010 28 9</strain>
    </source>
</reference>
<dbReference type="Pfam" id="PF06723">
    <property type="entry name" value="MreB_Mbl"/>
    <property type="match status" value="1"/>
</dbReference>
<evidence type="ECO:0000256" key="2">
    <source>
        <dbReference type="ARBA" id="ARBA00022490"/>
    </source>
</evidence>
<dbReference type="PANTHER" id="PTHR42749:SF1">
    <property type="entry name" value="CELL SHAPE-DETERMINING PROTEIN MREB"/>
    <property type="match status" value="1"/>
</dbReference>
<keyword evidence="2" id="KW-0963">Cytoplasm</keyword>
<comment type="subcellular location">
    <subcellularLocation>
        <location evidence="1">Cytoplasm</location>
    </subcellularLocation>
</comment>
<dbReference type="InterPro" id="IPR043129">
    <property type="entry name" value="ATPase_NBD"/>
</dbReference>
<keyword evidence="4" id="KW-0067">ATP-binding</keyword>
<keyword evidence="3" id="KW-0547">Nucleotide-binding</keyword>
<protein>
    <submittedName>
        <fullName evidence="5">Uncharacterized protein</fullName>
    </submittedName>
</protein>
<dbReference type="GO" id="GO:0005737">
    <property type="term" value="C:cytoplasm"/>
    <property type="evidence" value="ECO:0007669"/>
    <property type="project" value="UniProtKB-SubCell"/>
</dbReference>
<evidence type="ECO:0000313" key="6">
    <source>
        <dbReference type="Proteomes" id="UP000246104"/>
    </source>
</evidence>
<name>A0A317JSH5_9BACT</name>
<evidence type="ECO:0000256" key="1">
    <source>
        <dbReference type="ARBA" id="ARBA00004496"/>
    </source>
</evidence>
<dbReference type="Proteomes" id="UP000246104">
    <property type="component" value="Unassembled WGS sequence"/>
</dbReference>
<gene>
    <name evidence="5" type="ORF">C5B42_03640</name>
</gene>
<dbReference type="EMBL" id="PSRQ01000042">
    <property type="protein sequence ID" value="PWU23230.1"/>
    <property type="molecule type" value="Genomic_DNA"/>
</dbReference>
<organism evidence="5 6">
    <name type="scientific">Candidatus Cerribacteria bacterium 'Amazon FNV 2010 28 9'</name>
    <dbReference type="NCBI Taxonomy" id="2081795"/>
    <lineage>
        <taxon>Bacteria</taxon>
        <taxon>Candidatus Cerribacteria</taxon>
    </lineage>
</organism>